<comment type="caution">
    <text evidence="3">The sequence shown here is derived from an EMBL/GenBank/DDBJ whole genome shotgun (WGS) entry which is preliminary data.</text>
</comment>
<reference evidence="3 4" key="1">
    <citation type="submission" date="2019-04" db="EMBL/GenBank/DDBJ databases">
        <title>Lacinutrix sp. nov., isolated from marine water.</title>
        <authorList>
            <person name="Kim W."/>
        </authorList>
    </citation>
    <scope>NUCLEOTIDE SEQUENCE [LARGE SCALE GENOMIC DNA]</scope>
    <source>
        <strain evidence="3 4">CAU 1491</strain>
    </source>
</reference>
<dbReference type="EMBL" id="SUPL01000006">
    <property type="protein sequence ID" value="TJY34130.1"/>
    <property type="molecule type" value="Genomic_DNA"/>
</dbReference>
<keyword evidence="4" id="KW-1185">Reference proteome</keyword>
<evidence type="ECO:0000256" key="1">
    <source>
        <dbReference type="SAM" id="MobiDB-lite"/>
    </source>
</evidence>
<feature type="region of interest" description="Disordered" evidence="1">
    <location>
        <begin position="166"/>
        <end position="192"/>
    </location>
</feature>
<sequence length="192" mass="22312">MYNKNIKLILAVLIFGYAIYQFVEGFIGNGIMYVLLSSIFLFLYFKNEFILLAFLKLRKQDFDGAKKWLDKIKNPKSALTKKQQGYYNYLNGIMVSQTNMNEAEKYFKNAVALGLSMDHDMAMAKLNLAGIAFSKRRKQEAQKLLSEAQKLDKRNMLADQIKMMKQQFKKASIPNQHYGSPTSSRQHRKSRR</sequence>
<dbReference type="RefSeq" id="WP_136844486.1">
    <property type="nucleotide sequence ID" value="NZ_SUPL01000006.1"/>
</dbReference>
<keyword evidence="2" id="KW-0812">Transmembrane</keyword>
<protein>
    <submittedName>
        <fullName evidence="3">DUF2892 domain-containing protein</fullName>
    </submittedName>
</protein>
<dbReference type="InterPro" id="IPR011990">
    <property type="entry name" value="TPR-like_helical_dom_sf"/>
</dbReference>
<dbReference type="OrthoDB" id="1119469at2"/>
<keyword evidence="2" id="KW-1133">Transmembrane helix</keyword>
<dbReference type="Gene3D" id="1.25.40.10">
    <property type="entry name" value="Tetratricopeptide repeat domain"/>
    <property type="match status" value="1"/>
</dbReference>
<evidence type="ECO:0000313" key="4">
    <source>
        <dbReference type="Proteomes" id="UP000307657"/>
    </source>
</evidence>
<proteinExistence type="predicted"/>
<feature type="transmembrane region" description="Helical" evidence="2">
    <location>
        <begin position="31"/>
        <end position="55"/>
    </location>
</feature>
<keyword evidence="2" id="KW-0472">Membrane</keyword>
<feature type="compositionally biased region" description="Polar residues" evidence="1">
    <location>
        <begin position="173"/>
        <end position="184"/>
    </location>
</feature>
<evidence type="ECO:0000256" key="2">
    <source>
        <dbReference type="SAM" id="Phobius"/>
    </source>
</evidence>
<name>A0A4U0ER57_9FLAO</name>
<dbReference type="AlphaFoldDB" id="A0A4U0ER57"/>
<evidence type="ECO:0000313" key="3">
    <source>
        <dbReference type="EMBL" id="TJY34130.1"/>
    </source>
</evidence>
<dbReference type="SUPFAM" id="SSF81901">
    <property type="entry name" value="HCP-like"/>
    <property type="match status" value="1"/>
</dbReference>
<dbReference type="Proteomes" id="UP000307657">
    <property type="component" value="Unassembled WGS sequence"/>
</dbReference>
<accession>A0A4U0ER57</accession>
<organism evidence="3 4">
    <name type="scientific">Pontimicrobium aquaticum</name>
    <dbReference type="NCBI Taxonomy" id="2565367"/>
    <lineage>
        <taxon>Bacteria</taxon>
        <taxon>Pseudomonadati</taxon>
        <taxon>Bacteroidota</taxon>
        <taxon>Flavobacteriia</taxon>
        <taxon>Flavobacteriales</taxon>
        <taxon>Flavobacteriaceae</taxon>
        <taxon>Pontimicrobium</taxon>
    </lineage>
</organism>
<gene>
    <name evidence="3" type="ORF">E5167_12515</name>
</gene>